<protein>
    <submittedName>
        <fullName evidence="1">Uncharacterized protein</fullName>
    </submittedName>
</protein>
<evidence type="ECO:0000313" key="1">
    <source>
        <dbReference type="EMBL" id="TFL04150.1"/>
    </source>
</evidence>
<organism evidence="1 2">
    <name type="scientific">Pterulicium gracile</name>
    <dbReference type="NCBI Taxonomy" id="1884261"/>
    <lineage>
        <taxon>Eukaryota</taxon>
        <taxon>Fungi</taxon>
        <taxon>Dikarya</taxon>
        <taxon>Basidiomycota</taxon>
        <taxon>Agaricomycotina</taxon>
        <taxon>Agaricomycetes</taxon>
        <taxon>Agaricomycetidae</taxon>
        <taxon>Agaricales</taxon>
        <taxon>Pleurotineae</taxon>
        <taxon>Pterulaceae</taxon>
        <taxon>Pterulicium</taxon>
    </lineage>
</organism>
<dbReference type="STRING" id="1884261.A0A5C3QTG2"/>
<accession>A0A5C3QTG2</accession>
<dbReference type="Proteomes" id="UP000305067">
    <property type="component" value="Unassembled WGS sequence"/>
</dbReference>
<proteinExistence type="predicted"/>
<dbReference type="Gene3D" id="1.10.510.40">
    <property type="match status" value="1"/>
</dbReference>
<keyword evidence="2" id="KW-1185">Reference proteome</keyword>
<sequence length="117" mass="13220">MDRNLLTVVRELDSVVYVNPDCGIAKHCSAIVREAYVSLSFRSRCIHRFVDVFFKAFLPPMIHNGVASECHPQNTLARFDMKTGQLLGFIIRDFGGIRVQWYTARLSSLVPVSNSDS</sequence>
<dbReference type="OrthoDB" id="2117718at2759"/>
<dbReference type="AlphaFoldDB" id="A0A5C3QTG2"/>
<evidence type="ECO:0000313" key="2">
    <source>
        <dbReference type="Proteomes" id="UP000305067"/>
    </source>
</evidence>
<dbReference type="EMBL" id="ML178819">
    <property type="protein sequence ID" value="TFL04150.1"/>
    <property type="molecule type" value="Genomic_DNA"/>
</dbReference>
<reference evidence="1 2" key="1">
    <citation type="journal article" date="2019" name="Nat. Ecol. Evol.">
        <title>Megaphylogeny resolves global patterns of mushroom evolution.</title>
        <authorList>
            <person name="Varga T."/>
            <person name="Krizsan K."/>
            <person name="Foldi C."/>
            <person name="Dima B."/>
            <person name="Sanchez-Garcia M."/>
            <person name="Sanchez-Ramirez S."/>
            <person name="Szollosi G.J."/>
            <person name="Szarkandi J.G."/>
            <person name="Papp V."/>
            <person name="Albert L."/>
            <person name="Andreopoulos W."/>
            <person name="Angelini C."/>
            <person name="Antonin V."/>
            <person name="Barry K.W."/>
            <person name="Bougher N.L."/>
            <person name="Buchanan P."/>
            <person name="Buyck B."/>
            <person name="Bense V."/>
            <person name="Catcheside P."/>
            <person name="Chovatia M."/>
            <person name="Cooper J."/>
            <person name="Damon W."/>
            <person name="Desjardin D."/>
            <person name="Finy P."/>
            <person name="Geml J."/>
            <person name="Haridas S."/>
            <person name="Hughes K."/>
            <person name="Justo A."/>
            <person name="Karasinski D."/>
            <person name="Kautmanova I."/>
            <person name="Kiss B."/>
            <person name="Kocsube S."/>
            <person name="Kotiranta H."/>
            <person name="LaButti K.M."/>
            <person name="Lechner B.E."/>
            <person name="Liimatainen K."/>
            <person name="Lipzen A."/>
            <person name="Lukacs Z."/>
            <person name="Mihaltcheva S."/>
            <person name="Morgado L.N."/>
            <person name="Niskanen T."/>
            <person name="Noordeloos M.E."/>
            <person name="Ohm R.A."/>
            <person name="Ortiz-Santana B."/>
            <person name="Ovrebo C."/>
            <person name="Racz N."/>
            <person name="Riley R."/>
            <person name="Savchenko A."/>
            <person name="Shiryaev A."/>
            <person name="Soop K."/>
            <person name="Spirin V."/>
            <person name="Szebenyi C."/>
            <person name="Tomsovsky M."/>
            <person name="Tulloss R.E."/>
            <person name="Uehling J."/>
            <person name="Grigoriev I.V."/>
            <person name="Vagvolgyi C."/>
            <person name="Papp T."/>
            <person name="Martin F.M."/>
            <person name="Miettinen O."/>
            <person name="Hibbett D.S."/>
            <person name="Nagy L.G."/>
        </authorList>
    </citation>
    <scope>NUCLEOTIDE SEQUENCE [LARGE SCALE GENOMIC DNA]</scope>
    <source>
        <strain evidence="1 2">CBS 309.79</strain>
    </source>
</reference>
<gene>
    <name evidence="1" type="ORF">BDV98DRAFT_361879</name>
</gene>
<name>A0A5C3QTG2_9AGAR</name>